<proteinExistence type="predicted"/>
<gene>
    <name evidence="1" type="ORF">E5331_12870</name>
</gene>
<reference evidence="1" key="1">
    <citation type="submission" date="2019-04" db="EMBL/GenBank/DDBJ databases">
        <title>Microbes associate with the intestines of laboratory mice.</title>
        <authorList>
            <person name="Navarre W."/>
            <person name="Wong E."/>
            <person name="Huang K."/>
            <person name="Tropini C."/>
            <person name="Ng K."/>
            <person name="Yu B."/>
        </authorList>
    </citation>
    <scope>NUCLEOTIDE SEQUENCE</scope>
    <source>
        <strain evidence="1">NM04_E33</strain>
    </source>
</reference>
<name>A0AC61REA4_9BACT</name>
<protein>
    <submittedName>
        <fullName evidence="1">Uncharacterized protein</fullName>
    </submittedName>
</protein>
<accession>A0AC61REA4</accession>
<dbReference type="EMBL" id="SRYB01000019">
    <property type="protein sequence ID" value="TGY77889.1"/>
    <property type="molecule type" value="Genomic_DNA"/>
</dbReference>
<comment type="caution">
    <text evidence="1">The sequence shown here is derived from an EMBL/GenBank/DDBJ whole genome shotgun (WGS) entry which is preliminary data.</text>
</comment>
<organism evidence="1 2">
    <name type="scientific">Lepagella muris</name>
    <dbReference type="NCBI Taxonomy" id="3032870"/>
    <lineage>
        <taxon>Bacteria</taxon>
        <taxon>Pseudomonadati</taxon>
        <taxon>Bacteroidota</taxon>
        <taxon>Bacteroidia</taxon>
        <taxon>Bacteroidales</taxon>
        <taxon>Muribaculaceae</taxon>
        <taxon>Lepagella</taxon>
    </lineage>
</organism>
<sequence length="119" mass="13787">MIEEGDYMILCELNAKANKALLDLRDNLITLDECHIVCNKLKRFREMYEKAKNNYSEPCENVWYIEIADETSRGCQALYRFNDGVVSSEQSCKVGEILELKYDPMYSQFSPIKIVTNNG</sequence>
<keyword evidence="2" id="KW-1185">Reference proteome</keyword>
<evidence type="ECO:0000313" key="2">
    <source>
        <dbReference type="Proteomes" id="UP000306319"/>
    </source>
</evidence>
<dbReference type="Proteomes" id="UP000306319">
    <property type="component" value="Unassembled WGS sequence"/>
</dbReference>
<evidence type="ECO:0000313" key="1">
    <source>
        <dbReference type="EMBL" id="TGY77889.1"/>
    </source>
</evidence>